<keyword evidence="2" id="KW-0472">Membrane</keyword>
<feature type="transmembrane region" description="Helical" evidence="2">
    <location>
        <begin position="142"/>
        <end position="167"/>
    </location>
</feature>
<sequence>MEGWGRVQTLQNQTEEPSPPPSQLATTASSHVDLGIPGYPPVATPQDTSRPKPGTTTKPKSETVTNPIFPDPATMVMTWKTTHPSPTSSIPSSPSSRSSNCSTANLEGTTVYLSASPGSSSGAGTGGGGGGGGMDEGLKLGLGLGIGIGIPLMTLLGFGCFLLWRLLRKICPIDFRRSATSSGNAEKQQHRHKKDSLDDGDDDTAVAGPAELLSRELYEAEGASRQIRPAELGT</sequence>
<dbReference type="EMBL" id="JAPCWZ010000002">
    <property type="protein sequence ID" value="KAK8876949.1"/>
    <property type="molecule type" value="Genomic_DNA"/>
</dbReference>
<keyword evidence="2" id="KW-1133">Transmembrane helix</keyword>
<feature type="compositionally biased region" description="Low complexity" evidence="1">
    <location>
        <begin position="81"/>
        <end position="103"/>
    </location>
</feature>
<keyword evidence="2" id="KW-0812">Transmembrane</keyword>
<protein>
    <recommendedName>
        <fullName evidence="5">Mid2 domain-containing protein</fullName>
    </recommendedName>
</protein>
<evidence type="ECO:0000313" key="3">
    <source>
        <dbReference type="EMBL" id="KAK8876949.1"/>
    </source>
</evidence>
<proteinExistence type="predicted"/>
<accession>A0ABR2JGI1</accession>
<evidence type="ECO:0008006" key="5">
    <source>
        <dbReference type="Google" id="ProtNLM"/>
    </source>
</evidence>
<gene>
    <name evidence="3" type="ORF">PGQ11_001895</name>
</gene>
<organism evidence="3 4">
    <name type="scientific">Apiospora arundinis</name>
    <dbReference type="NCBI Taxonomy" id="335852"/>
    <lineage>
        <taxon>Eukaryota</taxon>
        <taxon>Fungi</taxon>
        <taxon>Dikarya</taxon>
        <taxon>Ascomycota</taxon>
        <taxon>Pezizomycotina</taxon>
        <taxon>Sordariomycetes</taxon>
        <taxon>Xylariomycetidae</taxon>
        <taxon>Amphisphaeriales</taxon>
        <taxon>Apiosporaceae</taxon>
        <taxon>Apiospora</taxon>
    </lineage>
</organism>
<reference evidence="3 4" key="1">
    <citation type="journal article" date="2024" name="IMA Fungus">
        <title>Apiospora arundinis, a panoply of carbohydrate-active enzymes and secondary metabolites.</title>
        <authorList>
            <person name="Sorensen T."/>
            <person name="Petersen C."/>
            <person name="Muurmann A.T."/>
            <person name="Christiansen J.V."/>
            <person name="Brundto M.L."/>
            <person name="Overgaard C.K."/>
            <person name="Boysen A.T."/>
            <person name="Wollenberg R.D."/>
            <person name="Larsen T.O."/>
            <person name="Sorensen J.L."/>
            <person name="Nielsen K.L."/>
            <person name="Sondergaard T.E."/>
        </authorList>
    </citation>
    <scope>NUCLEOTIDE SEQUENCE [LARGE SCALE GENOMIC DNA]</scope>
    <source>
        <strain evidence="3 4">AAU 773</strain>
    </source>
</reference>
<dbReference type="Proteomes" id="UP001390339">
    <property type="component" value="Unassembled WGS sequence"/>
</dbReference>
<evidence type="ECO:0000256" key="1">
    <source>
        <dbReference type="SAM" id="MobiDB-lite"/>
    </source>
</evidence>
<comment type="caution">
    <text evidence="3">The sequence shown here is derived from an EMBL/GenBank/DDBJ whole genome shotgun (WGS) entry which is preliminary data.</text>
</comment>
<evidence type="ECO:0000313" key="4">
    <source>
        <dbReference type="Proteomes" id="UP001390339"/>
    </source>
</evidence>
<feature type="compositionally biased region" description="Polar residues" evidence="1">
    <location>
        <begin position="54"/>
        <end position="66"/>
    </location>
</feature>
<feature type="region of interest" description="Disordered" evidence="1">
    <location>
        <begin position="179"/>
        <end position="206"/>
    </location>
</feature>
<name>A0ABR2JGI1_9PEZI</name>
<keyword evidence="4" id="KW-1185">Reference proteome</keyword>
<evidence type="ECO:0000256" key="2">
    <source>
        <dbReference type="SAM" id="Phobius"/>
    </source>
</evidence>
<feature type="region of interest" description="Disordered" evidence="1">
    <location>
        <begin position="1"/>
        <end position="103"/>
    </location>
</feature>